<evidence type="ECO:0000313" key="1">
    <source>
        <dbReference type="EMBL" id="GME74129.1"/>
    </source>
</evidence>
<keyword evidence="2" id="KW-1185">Reference proteome</keyword>
<name>A0ACB5SVF7_AMBMO</name>
<accession>A0ACB5SVF7</accession>
<dbReference type="Proteomes" id="UP001165064">
    <property type="component" value="Unassembled WGS sequence"/>
</dbReference>
<sequence>MSDSKESPSVANTEDLSIKELWRLLENWFKNNWTEAYESLNPSITSEELEEFETAVKSKLPEDYRESLLIHNGNKWIPFAADGSGYNYCLDLDPTAEGSMGQVITMADDNFERNLLGTSFKDYFGKFVKDVYDGKYSREYGGLCKKKE</sequence>
<proteinExistence type="predicted"/>
<dbReference type="EMBL" id="BSXS01000844">
    <property type="protein sequence ID" value="GME74129.1"/>
    <property type="molecule type" value="Genomic_DNA"/>
</dbReference>
<reference evidence="1" key="1">
    <citation type="submission" date="2023-04" db="EMBL/GenBank/DDBJ databases">
        <title>Ambrosiozyma monospora NBRC 10751.</title>
        <authorList>
            <person name="Ichikawa N."/>
            <person name="Sato H."/>
            <person name="Tonouchi N."/>
        </authorList>
    </citation>
    <scope>NUCLEOTIDE SEQUENCE</scope>
    <source>
        <strain evidence="1">NBRC 10751</strain>
    </source>
</reference>
<organism evidence="1 2">
    <name type="scientific">Ambrosiozyma monospora</name>
    <name type="common">Yeast</name>
    <name type="synonym">Endomycopsis monosporus</name>
    <dbReference type="NCBI Taxonomy" id="43982"/>
    <lineage>
        <taxon>Eukaryota</taxon>
        <taxon>Fungi</taxon>
        <taxon>Dikarya</taxon>
        <taxon>Ascomycota</taxon>
        <taxon>Saccharomycotina</taxon>
        <taxon>Pichiomycetes</taxon>
        <taxon>Pichiales</taxon>
        <taxon>Pichiaceae</taxon>
        <taxon>Ambrosiozyma</taxon>
    </lineage>
</organism>
<evidence type="ECO:0000313" key="2">
    <source>
        <dbReference type="Proteomes" id="UP001165064"/>
    </source>
</evidence>
<protein>
    <submittedName>
        <fullName evidence="1">Unnamed protein product</fullName>
    </submittedName>
</protein>
<comment type="caution">
    <text evidence="1">The sequence shown here is derived from an EMBL/GenBank/DDBJ whole genome shotgun (WGS) entry which is preliminary data.</text>
</comment>
<gene>
    <name evidence="1" type="ORF">Amon02_000165400</name>
</gene>